<evidence type="ECO:0000259" key="14">
    <source>
        <dbReference type="Pfam" id="PF00593"/>
    </source>
</evidence>
<evidence type="ECO:0000313" key="17">
    <source>
        <dbReference type="Proteomes" id="UP000184600"/>
    </source>
</evidence>
<dbReference type="InterPro" id="IPR039426">
    <property type="entry name" value="TonB-dep_rcpt-like"/>
</dbReference>
<dbReference type="InterPro" id="IPR037066">
    <property type="entry name" value="Plug_dom_sf"/>
</dbReference>
<keyword evidence="6" id="KW-0406">Ion transport</keyword>
<comment type="subcellular location">
    <subcellularLocation>
        <location evidence="1 10">Cell outer membrane</location>
        <topology evidence="1 10">Multi-pass membrane protein</topology>
    </subcellularLocation>
</comment>
<keyword evidence="4 10" id="KW-0812">Transmembrane</keyword>
<dbReference type="OrthoDB" id="9764669at2"/>
<evidence type="ECO:0000256" key="13">
    <source>
        <dbReference type="SAM" id="SignalP"/>
    </source>
</evidence>
<dbReference type="PANTHER" id="PTHR30069">
    <property type="entry name" value="TONB-DEPENDENT OUTER MEMBRANE RECEPTOR"/>
    <property type="match status" value="1"/>
</dbReference>
<keyword evidence="9 10" id="KW-0998">Cell outer membrane</keyword>
<gene>
    <name evidence="16" type="primary">cirA_2</name>
    <name evidence="16" type="ORF">VQ7734_03319</name>
</gene>
<evidence type="ECO:0000256" key="1">
    <source>
        <dbReference type="ARBA" id="ARBA00004571"/>
    </source>
</evidence>
<evidence type="ECO:0000256" key="8">
    <source>
        <dbReference type="ARBA" id="ARBA00023136"/>
    </source>
</evidence>
<evidence type="ECO:0000256" key="4">
    <source>
        <dbReference type="ARBA" id="ARBA00022692"/>
    </source>
</evidence>
<dbReference type="SUPFAM" id="SSF56935">
    <property type="entry name" value="Porins"/>
    <property type="match status" value="1"/>
</dbReference>
<dbReference type="EMBL" id="FRFG01000042">
    <property type="protein sequence ID" value="SHO57549.1"/>
    <property type="molecule type" value="Genomic_DNA"/>
</dbReference>
<evidence type="ECO:0000256" key="7">
    <source>
        <dbReference type="ARBA" id="ARBA00023077"/>
    </source>
</evidence>
<reference evidence="17" key="1">
    <citation type="submission" date="2016-12" db="EMBL/GenBank/DDBJ databases">
        <authorList>
            <person name="Rodrigo-Torres L."/>
            <person name="Arahal R.D."/>
            <person name="Lucena T."/>
        </authorList>
    </citation>
    <scope>NUCLEOTIDE SEQUENCE [LARGE SCALE GENOMIC DNA]</scope>
</reference>
<dbReference type="GO" id="GO:0015344">
    <property type="term" value="F:siderophore uptake transmembrane transporter activity"/>
    <property type="evidence" value="ECO:0007669"/>
    <property type="project" value="TreeGrafter"/>
</dbReference>
<feature type="domain" description="TonB-dependent receptor-like beta-barrel" evidence="14">
    <location>
        <begin position="225"/>
        <end position="612"/>
    </location>
</feature>
<proteinExistence type="inferred from homology"/>
<dbReference type="PROSITE" id="PS52016">
    <property type="entry name" value="TONB_DEPENDENT_REC_3"/>
    <property type="match status" value="1"/>
</dbReference>
<dbReference type="Proteomes" id="UP000184600">
    <property type="component" value="Unassembled WGS sequence"/>
</dbReference>
<dbReference type="Gene3D" id="2.40.170.20">
    <property type="entry name" value="TonB-dependent receptor, beta-barrel domain"/>
    <property type="match status" value="1"/>
</dbReference>
<dbReference type="InterPro" id="IPR000531">
    <property type="entry name" value="Beta-barrel_TonB"/>
</dbReference>
<dbReference type="InterPro" id="IPR036942">
    <property type="entry name" value="Beta-barrel_TonB_sf"/>
</dbReference>
<sequence length="639" mass="70242">MNKPNGFLLSASAALITHPAFAEDQTFDTVVVTASGYQQESIDAPASVSVISREDIEKSAFRNIGEILQSVPGLTLTGSATGKNISVRGMPSDYTLILVDGRPQASRESQPSGSAGFDQEWLPPLANIERIEVIRGPMSTLYGSEAMGGVINIITRKHGAAWRANLRLEAIVPQAGESGPGTKSTLTFSGPVIENRLSLQLSASYYHHQEDEISRGSPEKDIDSYLGRISYTPTENHQFDLDFSQVTQVRETTLGQSAAGSARSNTRTNNNKQSIALTHQGHYDSVNETTYLQYEKTTNKGRDIRIKNTVLNTSWVIPTDAHITTVGGNLTTARLTDNTTNALSDLNHISDNRYALFAEDEWFLSDTLSLVTGLRGDKSDQFDEHFSPRIYGIWSAAENWTLKGGVSTGYRAPELRQMTPEWAQESGGGRNTYYVYGNADLTPETSVTSEISAIYHPDNLQVTVTAFDNQFKDKITRASCPETLCSEADSYYYVNIDKAQTRGAEVSARYTFSDALSASLSYSYTRSEQKSGENSGQPLSQIPLHLAVLSTRWSVSDNTQLWTRYAYHGKESEATGLSSNRETQAPSYQLFDIGVGHHFGEAVSVSVGVNNLFNQTFTFSEYGFVDSGREFWAALDLTF</sequence>
<comment type="similarity">
    <text evidence="10 12">Belongs to the TonB-dependent receptor family.</text>
</comment>
<feature type="signal peptide" evidence="13">
    <location>
        <begin position="1"/>
        <end position="22"/>
    </location>
</feature>
<feature type="domain" description="TonB-dependent receptor plug" evidence="15">
    <location>
        <begin position="42"/>
        <end position="150"/>
    </location>
</feature>
<keyword evidence="3 10" id="KW-1134">Transmembrane beta strand</keyword>
<dbReference type="RefSeq" id="WP_073584602.1">
    <property type="nucleotide sequence ID" value="NZ_AP024897.1"/>
</dbReference>
<dbReference type="PROSITE" id="PS00430">
    <property type="entry name" value="TONB_DEPENDENT_REC_1"/>
    <property type="match status" value="1"/>
</dbReference>
<evidence type="ECO:0000256" key="12">
    <source>
        <dbReference type="RuleBase" id="RU003357"/>
    </source>
</evidence>
<keyword evidence="2 10" id="KW-0813">Transport</keyword>
<dbReference type="Gene3D" id="2.170.130.10">
    <property type="entry name" value="TonB-dependent receptor, plug domain"/>
    <property type="match status" value="1"/>
</dbReference>
<accession>A0A1M7YXY5</accession>
<evidence type="ECO:0000256" key="10">
    <source>
        <dbReference type="PROSITE-ProRule" id="PRU01360"/>
    </source>
</evidence>
<name>A0A1M7YXY5_9VIBR</name>
<keyword evidence="16" id="KW-0675">Receptor</keyword>
<dbReference type="AlphaFoldDB" id="A0A1M7YXY5"/>
<protein>
    <submittedName>
        <fullName evidence="16">Colicin I receptor</fullName>
    </submittedName>
</protein>
<keyword evidence="17" id="KW-1185">Reference proteome</keyword>
<evidence type="ECO:0000256" key="11">
    <source>
        <dbReference type="PROSITE-ProRule" id="PRU10143"/>
    </source>
</evidence>
<keyword evidence="8 10" id="KW-0472">Membrane</keyword>
<evidence type="ECO:0000256" key="9">
    <source>
        <dbReference type="ARBA" id="ARBA00023237"/>
    </source>
</evidence>
<dbReference type="Pfam" id="PF07715">
    <property type="entry name" value="Plug"/>
    <property type="match status" value="1"/>
</dbReference>
<evidence type="ECO:0000259" key="15">
    <source>
        <dbReference type="Pfam" id="PF07715"/>
    </source>
</evidence>
<dbReference type="PANTHER" id="PTHR30069:SF53">
    <property type="entry name" value="COLICIN I RECEPTOR-RELATED"/>
    <property type="match status" value="1"/>
</dbReference>
<evidence type="ECO:0000256" key="3">
    <source>
        <dbReference type="ARBA" id="ARBA00022452"/>
    </source>
</evidence>
<dbReference type="GO" id="GO:0009279">
    <property type="term" value="C:cell outer membrane"/>
    <property type="evidence" value="ECO:0007669"/>
    <property type="project" value="UniProtKB-SubCell"/>
</dbReference>
<dbReference type="STRING" id="1117707.VQ7734_03319"/>
<organism evidence="16 17">
    <name type="scientific">Vibrio quintilis</name>
    <dbReference type="NCBI Taxonomy" id="1117707"/>
    <lineage>
        <taxon>Bacteria</taxon>
        <taxon>Pseudomonadati</taxon>
        <taxon>Pseudomonadota</taxon>
        <taxon>Gammaproteobacteria</taxon>
        <taxon>Vibrionales</taxon>
        <taxon>Vibrionaceae</taxon>
        <taxon>Vibrio</taxon>
    </lineage>
</organism>
<dbReference type="CDD" id="cd01347">
    <property type="entry name" value="ligand_gated_channel"/>
    <property type="match status" value="1"/>
</dbReference>
<evidence type="ECO:0000313" key="16">
    <source>
        <dbReference type="EMBL" id="SHO57549.1"/>
    </source>
</evidence>
<dbReference type="InterPro" id="IPR012910">
    <property type="entry name" value="Plug_dom"/>
</dbReference>
<dbReference type="InterPro" id="IPR010916">
    <property type="entry name" value="TonB_box_CS"/>
</dbReference>
<evidence type="ECO:0000256" key="6">
    <source>
        <dbReference type="ARBA" id="ARBA00023065"/>
    </source>
</evidence>
<dbReference type="GO" id="GO:0044718">
    <property type="term" value="P:siderophore transmembrane transport"/>
    <property type="evidence" value="ECO:0007669"/>
    <property type="project" value="TreeGrafter"/>
</dbReference>
<feature type="short sequence motif" description="TonB box" evidence="11">
    <location>
        <begin position="29"/>
        <end position="35"/>
    </location>
</feature>
<evidence type="ECO:0000256" key="2">
    <source>
        <dbReference type="ARBA" id="ARBA00022448"/>
    </source>
</evidence>
<keyword evidence="5 13" id="KW-0732">Signal</keyword>
<feature type="chain" id="PRO_5012207131" evidence="13">
    <location>
        <begin position="23"/>
        <end position="639"/>
    </location>
</feature>
<evidence type="ECO:0000256" key="5">
    <source>
        <dbReference type="ARBA" id="ARBA00022729"/>
    </source>
</evidence>
<dbReference type="Pfam" id="PF00593">
    <property type="entry name" value="TonB_dep_Rec_b-barrel"/>
    <property type="match status" value="1"/>
</dbReference>
<keyword evidence="7 11" id="KW-0798">TonB box</keyword>